<evidence type="ECO:0000256" key="2">
    <source>
        <dbReference type="ARBA" id="ARBA00009788"/>
    </source>
</evidence>
<feature type="compositionally biased region" description="Basic and acidic residues" evidence="6">
    <location>
        <begin position="112"/>
        <end position="129"/>
    </location>
</feature>
<evidence type="ECO:0000256" key="1">
    <source>
        <dbReference type="ARBA" id="ARBA00004123"/>
    </source>
</evidence>
<dbReference type="GO" id="GO:0051123">
    <property type="term" value="P:RNA polymerase II preinitiation complex assembly"/>
    <property type="evidence" value="ECO:0007669"/>
    <property type="project" value="InterPro"/>
</dbReference>
<dbReference type="FunFam" id="1.10.20.10:FF:000025">
    <property type="entry name" value="Transcription initiation factor TFIID subunit 11"/>
    <property type="match status" value="1"/>
</dbReference>
<keyword evidence="3" id="KW-0805">Transcription regulation</keyword>
<protein>
    <submittedName>
        <fullName evidence="8">Putative transcription initiation factor tfiid subunit taf11</fullName>
    </submittedName>
</protein>
<dbReference type="GO" id="GO:0005669">
    <property type="term" value="C:transcription factor TFIID complex"/>
    <property type="evidence" value="ECO:0007669"/>
    <property type="project" value="InterPro"/>
</dbReference>
<evidence type="ECO:0000259" key="7">
    <source>
        <dbReference type="Pfam" id="PF04719"/>
    </source>
</evidence>
<dbReference type="EMBL" id="GIIL01002861">
    <property type="protein sequence ID" value="NOV46587.1"/>
    <property type="molecule type" value="Transcribed_RNA"/>
</dbReference>
<evidence type="ECO:0000256" key="3">
    <source>
        <dbReference type="ARBA" id="ARBA00023015"/>
    </source>
</evidence>
<name>A0A6M2DP34_XENCH</name>
<keyword evidence="4" id="KW-0804">Transcription</keyword>
<evidence type="ECO:0000256" key="5">
    <source>
        <dbReference type="ARBA" id="ARBA00023242"/>
    </source>
</evidence>
<accession>A0A6M2DP34</accession>
<dbReference type="PANTHER" id="PTHR13218:SF8">
    <property type="entry name" value="TRANSCRIPTION INITIATION FACTOR TFIID SUBUNIT 11"/>
    <property type="match status" value="1"/>
</dbReference>
<dbReference type="InterPro" id="IPR045127">
    <property type="entry name" value="TAF11-like"/>
</dbReference>
<dbReference type="Gene3D" id="1.10.20.10">
    <property type="entry name" value="Histone, subunit A"/>
    <property type="match status" value="1"/>
</dbReference>
<evidence type="ECO:0000256" key="4">
    <source>
        <dbReference type="ARBA" id="ARBA00023163"/>
    </source>
</evidence>
<dbReference type="InterPro" id="IPR006809">
    <property type="entry name" value="TAFII28_dom"/>
</dbReference>
<evidence type="ECO:0000313" key="8">
    <source>
        <dbReference type="EMBL" id="NOV46587.1"/>
    </source>
</evidence>
<comment type="similarity">
    <text evidence="2">Belongs to the TAF11 family.</text>
</comment>
<feature type="compositionally biased region" description="Polar residues" evidence="6">
    <location>
        <begin position="20"/>
        <end position="44"/>
    </location>
</feature>
<dbReference type="InterPro" id="IPR009072">
    <property type="entry name" value="Histone-fold"/>
</dbReference>
<keyword evidence="5" id="KW-0539">Nucleus</keyword>
<comment type="subcellular location">
    <subcellularLocation>
        <location evidence="1">Nucleus</location>
    </subcellularLocation>
</comment>
<dbReference type="GO" id="GO:0003743">
    <property type="term" value="F:translation initiation factor activity"/>
    <property type="evidence" value="ECO:0007669"/>
    <property type="project" value="UniProtKB-KW"/>
</dbReference>
<dbReference type="Pfam" id="PF04719">
    <property type="entry name" value="TAFII28"/>
    <property type="match status" value="1"/>
</dbReference>
<keyword evidence="8" id="KW-0648">Protein biosynthesis</keyword>
<organism evidence="8">
    <name type="scientific">Xenopsylla cheopis</name>
    <name type="common">Oriental rat flea</name>
    <name type="synonym">Pulex cheopis</name>
    <dbReference type="NCBI Taxonomy" id="163159"/>
    <lineage>
        <taxon>Eukaryota</taxon>
        <taxon>Metazoa</taxon>
        <taxon>Ecdysozoa</taxon>
        <taxon>Arthropoda</taxon>
        <taxon>Hexapoda</taxon>
        <taxon>Insecta</taxon>
        <taxon>Pterygota</taxon>
        <taxon>Neoptera</taxon>
        <taxon>Endopterygota</taxon>
        <taxon>Siphonaptera</taxon>
        <taxon>Pulicidae</taxon>
        <taxon>Xenopsyllinae</taxon>
        <taxon>Xenopsylla</taxon>
    </lineage>
</organism>
<evidence type="ECO:0000256" key="6">
    <source>
        <dbReference type="SAM" id="MobiDB-lite"/>
    </source>
</evidence>
<feature type="compositionally biased region" description="Polar residues" evidence="6">
    <location>
        <begin position="1"/>
        <end position="13"/>
    </location>
</feature>
<feature type="compositionally biased region" description="Basic and acidic residues" evidence="6">
    <location>
        <begin position="64"/>
        <end position="80"/>
    </location>
</feature>
<dbReference type="AlphaFoldDB" id="A0A6M2DP34"/>
<dbReference type="PANTHER" id="PTHR13218">
    <property type="entry name" value="TRANSCRIPTION INITIATION FACTOR TFIID SUBUNIT 11-RELATED"/>
    <property type="match status" value="1"/>
</dbReference>
<feature type="region of interest" description="Disordered" evidence="6">
    <location>
        <begin position="61"/>
        <end position="80"/>
    </location>
</feature>
<feature type="region of interest" description="Disordered" evidence="6">
    <location>
        <begin position="1"/>
        <end position="56"/>
    </location>
</feature>
<keyword evidence="8" id="KW-0396">Initiation factor</keyword>
<dbReference type="CDD" id="cd08048">
    <property type="entry name" value="HFD_TAF11"/>
    <property type="match status" value="1"/>
</dbReference>
<feature type="domain" description="TAFII28-like protein" evidence="7">
    <location>
        <begin position="142"/>
        <end position="227"/>
    </location>
</feature>
<dbReference type="SUPFAM" id="SSF47113">
    <property type="entry name" value="Histone-fold"/>
    <property type="match status" value="1"/>
</dbReference>
<dbReference type="GO" id="GO:0046982">
    <property type="term" value="F:protein heterodimerization activity"/>
    <property type="evidence" value="ECO:0007669"/>
    <property type="project" value="InterPro"/>
</dbReference>
<feature type="region of interest" description="Disordered" evidence="6">
    <location>
        <begin position="106"/>
        <end position="129"/>
    </location>
</feature>
<proteinExistence type="inferred from homology"/>
<sequence>MSTETPSCSSSIPNEDANKTDSSFSLDNSTNNANVSDLNTSTAESDILDDDSDSREAALAIEENLIRDDNNEDVENRTPEKNVTFAEEHTEIKMESPDIILPLIPDENLTNEQKEQEAEKEKRREMKSKKELEEEECEKMQVLVSNFTEEQLNRYEMYRRSTFPKAAVKRLMQTITGCSVSQNVVIAMSGIAKVFAGEVVEEALDVMEQMGETGPLQPRFLREAVRRLRNRGQIPKGRAYKTAYRLNAEELCRVTGNILLRHSYDYVAVAQGEKNNGCALPVYFTRHYNKTRAIALFPVLYLYV</sequence>
<reference evidence="8" key="1">
    <citation type="submission" date="2020-03" db="EMBL/GenBank/DDBJ databases">
        <title>Transcriptomic Profiling of the Digestive Tract of the Rat Flea, Xenopsylla cheopis, Following Blood Feeding and Infection with Yersinia pestis.</title>
        <authorList>
            <person name="Bland D.M."/>
            <person name="Martens C.A."/>
            <person name="Virtaneva K."/>
            <person name="Kanakabandi K."/>
            <person name="Long D."/>
            <person name="Rosenke R."/>
            <person name="Saturday G.A."/>
            <person name="Hoyt F.H."/>
            <person name="Bruno D.P."/>
            <person name="Ribeiro J.M.C."/>
            <person name="Hinnebusch J."/>
        </authorList>
    </citation>
    <scope>NUCLEOTIDE SEQUENCE</scope>
</reference>
<dbReference type="GO" id="GO:0016251">
    <property type="term" value="F:RNA polymerase II general transcription initiation factor activity"/>
    <property type="evidence" value="ECO:0007669"/>
    <property type="project" value="TreeGrafter"/>
</dbReference>